<dbReference type="RefSeq" id="XP_010760748.1">
    <property type="nucleotide sequence ID" value="XM_010762446.1"/>
</dbReference>
<dbReference type="GeneID" id="22584380"/>
<dbReference type="AlphaFoldDB" id="C1GDX0"/>
<keyword evidence="2" id="KW-1185">Reference proteome</keyword>
<dbReference type="VEuPathDB" id="FungiDB:PADG_05456"/>
<evidence type="ECO:0000313" key="2">
    <source>
        <dbReference type="Proteomes" id="UP000001628"/>
    </source>
</evidence>
<reference evidence="1 2" key="1">
    <citation type="journal article" date="2011" name="PLoS Genet.">
        <title>Comparative genomic analysis of human fungal pathogens causing paracoccidioidomycosis.</title>
        <authorList>
            <person name="Desjardins C.A."/>
            <person name="Champion M.D."/>
            <person name="Holder J.W."/>
            <person name="Muszewska A."/>
            <person name="Goldberg J."/>
            <person name="Bailao A.M."/>
            <person name="Brigido M.M."/>
            <person name="Ferreira M.E."/>
            <person name="Garcia A.M."/>
            <person name="Grynberg M."/>
            <person name="Gujja S."/>
            <person name="Heiman D.I."/>
            <person name="Henn M.R."/>
            <person name="Kodira C.D."/>
            <person name="Leon-Narvaez H."/>
            <person name="Longo L.V."/>
            <person name="Ma L.J."/>
            <person name="Malavazi I."/>
            <person name="Matsuo A.L."/>
            <person name="Morais F.V."/>
            <person name="Pereira M."/>
            <person name="Rodriguez-Brito S."/>
            <person name="Sakthikumar S."/>
            <person name="Salem-Izacc S.M."/>
            <person name="Sykes S.M."/>
            <person name="Teixeira M.M."/>
            <person name="Vallejo M.C."/>
            <person name="Walter M.E."/>
            <person name="Yandava C."/>
            <person name="Young S."/>
            <person name="Zeng Q."/>
            <person name="Zucker J."/>
            <person name="Felipe M.S."/>
            <person name="Goldman G.H."/>
            <person name="Haas B.J."/>
            <person name="McEwen J.G."/>
            <person name="Nino-Vega G."/>
            <person name="Puccia R."/>
            <person name="San-Blas G."/>
            <person name="Soares C.M."/>
            <person name="Birren B.W."/>
            <person name="Cuomo C.A."/>
        </authorList>
    </citation>
    <scope>NUCLEOTIDE SEQUENCE [LARGE SCALE GENOMIC DNA]</scope>
    <source>
        <strain evidence="1 2">Pb18</strain>
    </source>
</reference>
<dbReference type="KEGG" id="pbn:PADG_05456"/>
<proteinExistence type="predicted"/>
<protein>
    <submittedName>
        <fullName evidence="1">Uncharacterized protein</fullName>
    </submittedName>
</protein>
<dbReference type="HOGENOM" id="CLU_1806790_0_0_1"/>
<accession>C1GDX0</accession>
<name>C1GDX0_PARBD</name>
<sequence>MIAINLDFGNLLVDLLTTRRTGRRDLADHEVIGFIVSETNPFLAWEKGNLSRYCPIGELAARGRYPIYNIPGQYTELQNDCYVYAATYACNLYEFSPMLNGDSVTDRHLNVGAWDFDNRISLQDACHEGNHSEEADNTEANFS</sequence>
<dbReference type="Proteomes" id="UP000001628">
    <property type="component" value="Unassembled WGS sequence"/>
</dbReference>
<dbReference type="InParanoid" id="C1GDX0"/>
<gene>
    <name evidence="1" type="ORF">PADG_05456</name>
</gene>
<evidence type="ECO:0000313" key="1">
    <source>
        <dbReference type="EMBL" id="EEH49377.2"/>
    </source>
</evidence>
<dbReference type="EMBL" id="KN275962">
    <property type="protein sequence ID" value="EEH49377.2"/>
    <property type="molecule type" value="Genomic_DNA"/>
</dbReference>
<organism evidence="1 2">
    <name type="scientific">Paracoccidioides brasiliensis (strain Pb18)</name>
    <dbReference type="NCBI Taxonomy" id="502780"/>
    <lineage>
        <taxon>Eukaryota</taxon>
        <taxon>Fungi</taxon>
        <taxon>Dikarya</taxon>
        <taxon>Ascomycota</taxon>
        <taxon>Pezizomycotina</taxon>
        <taxon>Eurotiomycetes</taxon>
        <taxon>Eurotiomycetidae</taxon>
        <taxon>Onygenales</taxon>
        <taxon>Ajellomycetaceae</taxon>
        <taxon>Paracoccidioides</taxon>
    </lineage>
</organism>
<dbReference type="eggNOG" id="ENOG502RQC2">
    <property type="taxonomic scope" value="Eukaryota"/>
</dbReference>